<organism evidence="9 11">
    <name type="scientific">Rothia aeria</name>
    <dbReference type="NCBI Taxonomy" id="172042"/>
    <lineage>
        <taxon>Bacteria</taxon>
        <taxon>Bacillati</taxon>
        <taxon>Actinomycetota</taxon>
        <taxon>Actinomycetes</taxon>
        <taxon>Micrococcales</taxon>
        <taxon>Micrococcaceae</taxon>
        <taxon>Rothia</taxon>
    </lineage>
</organism>
<dbReference type="Proteomes" id="UP000250241">
    <property type="component" value="Chromosome"/>
</dbReference>
<evidence type="ECO:0000313" key="11">
    <source>
        <dbReference type="Proteomes" id="UP000250241"/>
    </source>
</evidence>
<dbReference type="PRINTS" id="PR00783">
    <property type="entry name" value="MINTRINSICP"/>
</dbReference>
<reference evidence="10 12" key="2">
    <citation type="submission" date="2018-12" db="EMBL/GenBank/DDBJ databases">
        <authorList>
            <consortium name="Pathogen Informatics"/>
        </authorList>
    </citation>
    <scope>NUCLEOTIDE SEQUENCE [LARGE SCALE GENOMIC DNA]</scope>
    <source>
        <strain evidence="10 12">NCTC10207</strain>
    </source>
</reference>
<comment type="subcellular location">
    <subcellularLocation>
        <location evidence="1">Membrane</location>
        <topology evidence="1">Multi-pass membrane protein</topology>
    </subcellularLocation>
</comment>
<evidence type="ECO:0000313" key="12">
    <source>
        <dbReference type="Proteomes" id="UP000282386"/>
    </source>
</evidence>
<keyword evidence="5 8" id="KW-1133">Transmembrane helix</keyword>
<evidence type="ECO:0000256" key="1">
    <source>
        <dbReference type="ARBA" id="ARBA00004141"/>
    </source>
</evidence>
<dbReference type="PROSITE" id="PS00221">
    <property type="entry name" value="MIP"/>
    <property type="match status" value="1"/>
</dbReference>
<keyword evidence="6 8" id="KW-0472">Membrane</keyword>
<comment type="similarity">
    <text evidence="2 7">Belongs to the MIP/aquaporin (TC 1.A.8) family.</text>
</comment>
<name>A0A2Z5QZE0_9MICC</name>
<evidence type="ECO:0000313" key="10">
    <source>
        <dbReference type="EMBL" id="VEI22680.1"/>
    </source>
</evidence>
<feature type="transmembrane region" description="Helical" evidence="8">
    <location>
        <begin position="37"/>
        <end position="57"/>
    </location>
</feature>
<sequence length="267" mass="27100">MSIPLAAAVGTLLADGGSALADTAGKANTLGLFVSEFFGTFILILLGAGVCAAVNLPKSYAKNAGWVVITFGWGLAVFTAVYLSFPSGAHLNPAVTLGLASAGRDLAENVPASAANIAIYIAGQMLGGFCGAVAAFLAYKKHFDEEKGDRLGIFATGPAIKSYGWNLVTEILGTFVLVGWIIASGKTPAQIGPLGVALVVVVIGMSLGGATGYAINPARDLAPRFAHFVLPIRGKGGSNWSYSWVPVLGPTIGGVLAGLIVPALLAL</sequence>
<dbReference type="GO" id="GO:0015254">
    <property type="term" value="F:glycerol channel activity"/>
    <property type="evidence" value="ECO:0007669"/>
    <property type="project" value="TreeGrafter"/>
</dbReference>
<protein>
    <submittedName>
        <fullName evidence="10">Glyceroaquaporin</fullName>
    </submittedName>
    <submittedName>
        <fullName evidence="9">Glycerol uptake facilitator protein</fullName>
    </submittedName>
</protein>
<feature type="transmembrane region" description="Helical" evidence="8">
    <location>
        <begin position="64"/>
        <end position="85"/>
    </location>
</feature>
<dbReference type="RefSeq" id="WP_280926889.1">
    <property type="nucleotide sequence ID" value="NZ_CAJPQC010000003.1"/>
</dbReference>
<keyword evidence="4 7" id="KW-0812">Transmembrane</keyword>
<dbReference type="Gene3D" id="1.20.1080.10">
    <property type="entry name" value="Glycerol uptake facilitator protein"/>
    <property type="match status" value="1"/>
</dbReference>
<proteinExistence type="inferred from homology"/>
<dbReference type="PANTHER" id="PTHR43829:SF9">
    <property type="entry name" value="AQUAPORIN-9"/>
    <property type="match status" value="1"/>
</dbReference>
<dbReference type="Proteomes" id="UP000282386">
    <property type="component" value="Chromosome"/>
</dbReference>
<evidence type="ECO:0000313" key="9">
    <source>
        <dbReference type="EMBL" id="BAV87661.1"/>
    </source>
</evidence>
<reference evidence="9 11" key="1">
    <citation type="submission" date="2016-10" db="EMBL/GenBank/DDBJ databases">
        <title>Genome sequence of Rothia aeria strain JCM11412.</title>
        <authorList>
            <person name="Nambu T."/>
        </authorList>
    </citation>
    <scope>NUCLEOTIDE SEQUENCE [LARGE SCALE GENOMIC DNA]</scope>
    <source>
        <strain evidence="9 11">JCM 11412</strain>
    </source>
</reference>
<accession>A0A2Z5QZE0</accession>
<dbReference type="KEGG" id="raj:RA11412_1362"/>
<dbReference type="PANTHER" id="PTHR43829">
    <property type="entry name" value="AQUAPORIN OR AQUAGLYCEROPORIN RELATED"/>
    <property type="match status" value="1"/>
</dbReference>
<dbReference type="GeneID" id="93861148"/>
<dbReference type="EMBL" id="LR134479">
    <property type="protein sequence ID" value="VEI22680.1"/>
    <property type="molecule type" value="Genomic_DNA"/>
</dbReference>
<evidence type="ECO:0000256" key="6">
    <source>
        <dbReference type="ARBA" id="ARBA00023136"/>
    </source>
</evidence>
<dbReference type="InterPro" id="IPR022357">
    <property type="entry name" value="MIP_CS"/>
</dbReference>
<feature type="transmembrane region" description="Helical" evidence="8">
    <location>
        <begin position="242"/>
        <end position="265"/>
    </location>
</feature>
<dbReference type="GO" id="GO:0005886">
    <property type="term" value="C:plasma membrane"/>
    <property type="evidence" value="ECO:0007669"/>
    <property type="project" value="TreeGrafter"/>
</dbReference>
<dbReference type="InterPro" id="IPR000425">
    <property type="entry name" value="MIP"/>
</dbReference>
<evidence type="ECO:0000256" key="8">
    <source>
        <dbReference type="SAM" id="Phobius"/>
    </source>
</evidence>
<feature type="transmembrane region" description="Helical" evidence="8">
    <location>
        <begin position="117"/>
        <end position="139"/>
    </location>
</feature>
<keyword evidence="11" id="KW-1185">Reference proteome</keyword>
<evidence type="ECO:0000256" key="5">
    <source>
        <dbReference type="ARBA" id="ARBA00022989"/>
    </source>
</evidence>
<feature type="transmembrane region" description="Helical" evidence="8">
    <location>
        <begin position="194"/>
        <end position="215"/>
    </location>
</feature>
<dbReference type="InterPro" id="IPR050363">
    <property type="entry name" value="MIP/Aquaporin"/>
</dbReference>
<evidence type="ECO:0000256" key="7">
    <source>
        <dbReference type="RuleBase" id="RU000477"/>
    </source>
</evidence>
<keyword evidence="3 7" id="KW-0813">Transport</keyword>
<gene>
    <name evidence="10" type="primary">gla_2</name>
    <name evidence="10" type="ORF">NCTC10207_00765</name>
    <name evidence="9" type="ORF">RA11412_1362</name>
</gene>
<dbReference type="EMBL" id="AP017895">
    <property type="protein sequence ID" value="BAV87661.1"/>
    <property type="molecule type" value="Genomic_DNA"/>
</dbReference>
<feature type="transmembrane region" description="Helical" evidence="8">
    <location>
        <begin position="160"/>
        <end position="182"/>
    </location>
</feature>
<dbReference type="Pfam" id="PF00230">
    <property type="entry name" value="MIP"/>
    <property type="match status" value="1"/>
</dbReference>
<dbReference type="SUPFAM" id="SSF81338">
    <property type="entry name" value="Aquaporin-like"/>
    <property type="match status" value="1"/>
</dbReference>
<dbReference type="InterPro" id="IPR023271">
    <property type="entry name" value="Aquaporin-like"/>
</dbReference>
<evidence type="ECO:0000256" key="2">
    <source>
        <dbReference type="ARBA" id="ARBA00006175"/>
    </source>
</evidence>
<evidence type="ECO:0000256" key="3">
    <source>
        <dbReference type="ARBA" id="ARBA00022448"/>
    </source>
</evidence>
<evidence type="ECO:0000256" key="4">
    <source>
        <dbReference type="ARBA" id="ARBA00022692"/>
    </source>
</evidence>
<dbReference type="AlphaFoldDB" id="A0A2Z5QZE0"/>